<dbReference type="InterPro" id="IPR013780">
    <property type="entry name" value="Glyco_hydro_b"/>
</dbReference>
<feature type="domain" description="Glycosyl hydrolase family 30 TIM-barrel" evidence="5">
    <location>
        <begin position="43"/>
        <end position="376"/>
    </location>
</feature>
<keyword evidence="2" id="KW-0732">Signal</keyword>
<dbReference type="InterPro" id="IPR017853">
    <property type="entry name" value="GH"/>
</dbReference>
<comment type="caution">
    <text evidence="7">The sequence shown here is derived from an EMBL/GenBank/DDBJ whole genome shotgun (WGS) entry which is preliminary data.</text>
</comment>
<evidence type="ECO:0000313" key="8">
    <source>
        <dbReference type="Proteomes" id="UP000262969"/>
    </source>
</evidence>
<reference evidence="7 8" key="1">
    <citation type="journal article" date="2018" name="Nat. Biotechnol.">
        <title>A standardized bacterial taxonomy based on genome phylogeny substantially revises the tree of life.</title>
        <authorList>
            <person name="Parks D.H."/>
            <person name="Chuvochina M."/>
            <person name="Waite D.W."/>
            <person name="Rinke C."/>
            <person name="Skarshewski A."/>
            <person name="Chaumeil P.A."/>
            <person name="Hugenholtz P."/>
        </authorList>
    </citation>
    <scope>NUCLEOTIDE SEQUENCE [LARGE SCALE GENOMIC DNA]</scope>
    <source>
        <strain evidence="7">UBA11728</strain>
    </source>
</reference>
<gene>
    <name evidence="7" type="ORF">DHW61_00690</name>
</gene>
<dbReference type="InterPro" id="IPR001139">
    <property type="entry name" value="Glyco_hydro_30"/>
</dbReference>
<evidence type="ECO:0000256" key="2">
    <source>
        <dbReference type="ARBA" id="ARBA00022729"/>
    </source>
</evidence>
<organism evidence="7 8">
    <name type="scientific">Lachnoclostridium phytofermentans</name>
    <dbReference type="NCBI Taxonomy" id="66219"/>
    <lineage>
        <taxon>Bacteria</taxon>
        <taxon>Bacillati</taxon>
        <taxon>Bacillota</taxon>
        <taxon>Clostridia</taxon>
        <taxon>Lachnospirales</taxon>
        <taxon>Lachnospiraceae</taxon>
    </lineage>
</organism>
<keyword evidence="3 4" id="KW-0378">Hydrolase</keyword>
<dbReference type="PANTHER" id="PTHR11069">
    <property type="entry name" value="GLUCOSYLCERAMIDASE"/>
    <property type="match status" value="1"/>
</dbReference>
<dbReference type="InterPro" id="IPR033452">
    <property type="entry name" value="GH30_C"/>
</dbReference>
<dbReference type="Gene3D" id="3.20.20.80">
    <property type="entry name" value="Glycosidases"/>
    <property type="match status" value="1"/>
</dbReference>
<evidence type="ECO:0000256" key="1">
    <source>
        <dbReference type="ARBA" id="ARBA00005382"/>
    </source>
</evidence>
<proteinExistence type="inferred from homology"/>
<dbReference type="GO" id="GO:0004348">
    <property type="term" value="F:glucosylceramidase activity"/>
    <property type="evidence" value="ECO:0007669"/>
    <property type="project" value="InterPro"/>
</dbReference>
<evidence type="ECO:0000313" key="7">
    <source>
        <dbReference type="EMBL" id="HCL00938.1"/>
    </source>
</evidence>
<dbReference type="Pfam" id="PF17189">
    <property type="entry name" value="Glyco_hydro_30C"/>
    <property type="match status" value="1"/>
</dbReference>
<dbReference type="GO" id="GO:0016020">
    <property type="term" value="C:membrane"/>
    <property type="evidence" value="ECO:0007669"/>
    <property type="project" value="GOC"/>
</dbReference>
<evidence type="ECO:0000259" key="5">
    <source>
        <dbReference type="Pfam" id="PF02055"/>
    </source>
</evidence>
<dbReference type="Proteomes" id="UP000262969">
    <property type="component" value="Unassembled WGS sequence"/>
</dbReference>
<dbReference type="GO" id="GO:0006680">
    <property type="term" value="P:glucosylceramide catabolic process"/>
    <property type="evidence" value="ECO:0007669"/>
    <property type="project" value="TreeGrafter"/>
</dbReference>
<accession>A0A3D2X3J7</accession>
<dbReference type="PRINTS" id="PR00843">
    <property type="entry name" value="GLHYDRLASE30"/>
</dbReference>
<evidence type="ECO:0000256" key="3">
    <source>
        <dbReference type="ARBA" id="ARBA00022801"/>
    </source>
</evidence>
<dbReference type="Gene3D" id="2.60.40.1180">
    <property type="entry name" value="Golgi alpha-mannosidase II"/>
    <property type="match status" value="1"/>
</dbReference>
<evidence type="ECO:0000256" key="4">
    <source>
        <dbReference type="RuleBase" id="RU361188"/>
    </source>
</evidence>
<dbReference type="AlphaFoldDB" id="A0A3D2X3J7"/>
<comment type="similarity">
    <text evidence="1 4">Belongs to the glycosyl hydrolase 30 family.</text>
</comment>
<dbReference type="PANTHER" id="PTHR11069:SF23">
    <property type="entry name" value="LYSOSOMAL ACID GLUCOSYLCERAMIDASE"/>
    <property type="match status" value="1"/>
</dbReference>
<name>A0A3D2X3J7_9FIRM</name>
<protein>
    <submittedName>
        <fullName evidence="7">Glucosylceramidase</fullName>
    </submittedName>
</protein>
<sequence length="441" mass="50473">MNIKCYRSNEEIQFETSKLSFSNNERAEMNLIKVYPKETRQTVYGFGGAFTEAAAETMSTMSEEKKELFLQMCFGEGGNQYNFCRTHIQSCDFSLGNYAYIEDLEDMNLETFTLERDKQYLIPMIKNALAVNPDIQLLASPWSPPAFMKSNQDMNHGGVLKKEYYQMWADMIVKYVEEYEKLGITIHRISVQNEPKATQKWDSCLYTGEEEGIFATENLRKTLDAHGYSKIVIVIWDHNKDCILERADETFSVEGAAKSIGAIGFHWYSGDHFEALNAVSTKYPDKELIFTEGCVEYSRFKSNNQVKNAQMYMHDIIGNFNQGMNGYIDWNLVLNAQGGPNHVGNFCDAPIMYDKEKDQLDIKLSYYYIGHLSRFVKKGAKRILVSKFTDQVDAVGFINPDGEKVVVLMSRTAEELSMQICEGKHVCDITLTAHSIMTLCW</sequence>
<evidence type="ECO:0000259" key="6">
    <source>
        <dbReference type="Pfam" id="PF17189"/>
    </source>
</evidence>
<feature type="domain" description="Glycosyl hydrolase family 30 beta sandwich" evidence="6">
    <location>
        <begin position="379"/>
        <end position="439"/>
    </location>
</feature>
<dbReference type="SUPFAM" id="SSF51445">
    <property type="entry name" value="(Trans)glycosidases"/>
    <property type="match status" value="1"/>
</dbReference>
<dbReference type="Pfam" id="PF02055">
    <property type="entry name" value="Glyco_hydro_30"/>
    <property type="match status" value="1"/>
</dbReference>
<dbReference type="EMBL" id="DPVV01000027">
    <property type="protein sequence ID" value="HCL00938.1"/>
    <property type="molecule type" value="Genomic_DNA"/>
</dbReference>
<dbReference type="InterPro" id="IPR033453">
    <property type="entry name" value="Glyco_hydro_30_TIM-barrel"/>
</dbReference>
<keyword evidence="4" id="KW-0326">Glycosidase</keyword>